<organism evidence="4 5">
    <name type="scientific">Marininema halotolerans</name>
    <dbReference type="NCBI Taxonomy" id="1155944"/>
    <lineage>
        <taxon>Bacteria</taxon>
        <taxon>Bacillati</taxon>
        <taxon>Bacillota</taxon>
        <taxon>Bacilli</taxon>
        <taxon>Bacillales</taxon>
        <taxon>Thermoactinomycetaceae</taxon>
        <taxon>Marininema</taxon>
    </lineage>
</organism>
<dbReference type="InterPro" id="IPR036388">
    <property type="entry name" value="WH-like_DNA-bd_sf"/>
</dbReference>
<dbReference type="InterPro" id="IPR007627">
    <property type="entry name" value="RNA_pol_sigma70_r2"/>
</dbReference>
<dbReference type="Proteomes" id="UP000198660">
    <property type="component" value="Unassembled WGS sequence"/>
</dbReference>
<dbReference type="Gene3D" id="1.10.1740.10">
    <property type="match status" value="1"/>
</dbReference>
<dbReference type="InterPro" id="IPR013325">
    <property type="entry name" value="RNA_pol_sigma_r2"/>
</dbReference>
<evidence type="ECO:0000313" key="5">
    <source>
        <dbReference type="Proteomes" id="UP000198660"/>
    </source>
</evidence>
<feature type="domain" description="RNA polymerase sigma-70 region 2" evidence="2">
    <location>
        <begin position="2"/>
        <end position="57"/>
    </location>
</feature>
<dbReference type="InterPro" id="IPR013249">
    <property type="entry name" value="RNA_pol_sigma70_r4_t2"/>
</dbReference>
<dbReference type="NCBIfam" id="TIGR02937">
    <property type="entry name" value="sigma70-ECF"/>
    <property type="match status" value="1"/>
</dbReference>
<protein>
    <submittedName>
        <fullName evidence="4">RNA polymerase sigma-70 factor, ECF subfamily</fullName>
    </submittedName>
</protein>
<dbReference type="Pfam" id="PF04542">
    <property type="entry name" value="Sigma70_r2"/>
    <property type="match status" value="1"/>
</dbReference>
<dbReference type="Gene3D" id="1.10.10.10">
    <property type="entry name" value="Winged helix-like DNA-binding domain superfamily/Winged helix DNA-binding domain"/>
    <property type="match status" value="1"/>
</dbReference>
<evidence type="ECO:0000259" key="3">
    <source>
        <dbReference type="Pfam" id="PF08281"/>
    </source>
</evidence>
<proteinExistence type="predicted"/>
<dbReference type="SUPFAM" id="SSF88946">
    <property type="entry name" value="Sigma2 domain of RNA polymerase sigma factors"/>
    <property type="match status" value="1"/>
</dbReference>
<dbReference type="AlphaFoldDB" id="A0A1I6TP31"/>
<name>A0A1I6TP31_9BACL</name>
<feature type="domain" description="RNA polymerase sigma factor 70 region 4 type 2" evidence="3">
    <location>
        <begin position="91"/>
        <end position="142"/>
    </location>
</feature>
<dbReference type="SUPFAM" id="SSF88659">
    <property type="entry name" value="Sigma3 and sigma4 domains of RNA polymerase sigma factors"/>
    <property type="match status" value="1"/>
</dbReference>
<dbReference type="PANTHER" id="PTHR30173">
    <property type="entry name" value="SIGMA 19 FACTOR"/>
    <property type="match status" value="1"/>
</dbReference>
<dbReference type="Pfam" id="PF08281">
    <property type="entry name" value="Sigma70_r4_2"/>
    <property type="match status" value="1"/>
</dbReference>
<dbReference type="InterPro" id="IPR014284">
    <property type="entry name" value="RNA_pol_sigma-70_dom"/>
</dbReference>
<comment type="subunit">
    <text evidence="1">Interacts transiently with the RNA polymerase catalytic core formed by RpoA, RpoB, RpoC and RpoZ (2 alpha, 1 beta, 1 beta' and 1 omega subunit) to form the RNA polymerase holoenzyme that can initiate transcription.</text>
</comment>
<dbReference type="GO" id="GO:0003677">
    <property type="term" value="F:DNA binding"/>
    <property type="evidence" value="ECO:0007669"/>
    <property type="project" value="InterPro"/>
</dbReference>
<dbReference type="NCBIfam" id="NF007214">
    <property type="entry name" value="PRK09636.1"/>
    <property type="match status" value="1"/>
</dbReference>
<dbReference type="PANTHER" id="PTHR30173:SF36">
    <property type="entry name" value="ECF RNA POLYMERASE SIGMA FACTOR SIGJ"/>
    <property type="match status" value="1"/>
</dbReference>
<dbReference type="SUPFAM" id="SSF54427">
    <property type="entry name" value="NTF2-like"/>
    <property type="match status" value="1"/>
</dbReference>
<keyword evidence="5" id="KW-1185">Reference proteome</keyword>
<reference evidence="5" key="1">
    <citation type="submission" date="2016-10" db="EMBL/GenBank/DDBJ databases">
        <authorList>
            <person name="Varghese N."/>
            <person name="Submissions S."/>
        </authorList>
    </citation>
    <scope>NUCLEOTIDE SEQUENCE [LARGE SCALE GENOMIC DNA]</scope>
    <source>
        <strain evidence="5">DSM 45789</strain>
    </source>
</reference>
<sequence length="285" mass="32320">MFSIAYQMLGTVSDAEDMVQDTFLALSRVPSERITHWKAYLCKSLTNRCLDRLKSASSQREQYIGPWLPEPIVTEAGPEEVTLQHDHLSLAYLHLLERLSPIERIAFVLREALGLDYPQIAEMMGKTTANCRKLVSRAKGKMEQKITTKAPGPNRETLPFFKQFLDALYKGDAQQLTHLLAEEPSLYSDGGGKARAALRPLFGQQRITAFLLGINNKMTKPFNVTLVNVNGQPGILKQSDDGIDWIMTCHWENHQIKDLYFYLNPDKMKHIFSSYEVTGTTITIQ</sequence>
<gene>
    <name evidence="4" type="ORF">SAMN05444972_110181</name>
</gene>
<dbReference type="EMBL" id="FPAA01000010">
    <property type="protein sequence ID" value="SFS90914.1"/>
    <property type="molecule type" value="Genomic_DNA"/>
</dbReference>
<evidence type="ECO:0000259" key="2">
    <source>
        <dbReference type="Pfam" id="PF04542"/>
    </source>
</evidence>
<dbReference type="InterPro" id="IPR052704">
    <property type="entry name" value="ECF_Sigma-70_Domain"/>
</dbReference>
<dbReference type="InterPro" id="IPR032710">
    <property type="entry name" value="NTF2-like_dom_sf"/>
</dbReference>
<dbReference type="GO" id="GO:0006352">
    <property type="term" value="P:DNA-templated transcription initiation"/>
    <property type="evidence" value="ECO:0007669"/>
    <property type="project" value="InterPro"/>
</dbReference>
<evidence type="ECO:0000313" key="4">
    <source>
        <dbReference type="EMBL" id="SFS90914.1"/>
    </source>
</evidence>
<accession>A0A1I6TP31</accession>
<dbReference type="GO" id="GO:0016987">
    <property type="term" value="F:sigma factor activity"/>
    <property type="evidence" value="ECO:0007669"/>
    <property type="project" value="InterPro"/>
</dbReference>
<evidence type="ECO:0000256" key="1">
    <source>
        <dbReference type="ARBA" id="ARBA00011344"/>
    </source>
</evidence>
<dbReference type="InterPro" id="IPR013324">
    <property type="entry name" value="RNA_pol_sigma_r3/r4-like"/>
</dbReference>